<dbReference type="GO" id="GO:2001135">
    <property type="term" value="P:regulation of endocytic recycling"/>
    <property type="evidence" value="ECO:0007669"/>
    <property type="project" value="TreeGrafter"/>
</dbReference>
<dbReference type="InterPro" id="IPR022158">
    <property type="entry name" value="Inositol_phosphatase"/>
</dbReference>
<feature type="compositionally biased region" description="Low complexity" evidence="1">
    <location>
        <begin position="625"/>
        <end position="634"/>
    </location>
</feature>
<dbReference type="PROSITE" id="PS51791">
    <property type="entry name" value="HSAC2"/>
    <property type="match status" value="1"/>
</dbReference>
<reference evidence="4" key="1">
    <citation type="journal article" date="2023" name="Mol. Biol. Evol.">
        <title>Third-Generation Sequencing Reveals the Adaptive Role of the Epigenome in Three Deep-Sea Polychaetes.</title>
        <authorList>
            <person name="Perez M."/>
            <person name="Aroh O."/>
            <person name="Sun Y."/>
            <person name="Lan Y."/>
            <person name="Juniper S.K."/>
            <person name="Young C.R."/>
            <person name="Angers B."/>
            <person name="Qian P.Y."/>
        </authorList>
    </citation>
    <scope>NUCLEOTIDE SEQUENCE</scope>
    <source>
        <strain evidence="4">R07B-5</strain>
    </source>
</reference>
<dbReference type="GO" id="GO:0045334">
    <property type="term" value="C:clathrin-coated endocytic vesicle"/>
    <property type="evidence" value="ECO:0007669"/>
    <property type="project" value="TreeGrafter"/>
</dbReference>
<evidence type="ECO:0000256" key="1">
    <source>
        <dbReference type="SAM" id="MobiDB-lite"/>
    </source>
</evidence>
<evidence type="ECO:0008006" key="6">
    <source>
        <dbReference type="Google" id="ProtNLM"/>
    </source>
</evidence>
<proteinExistence type="predicted"/>
<keyword evidence="5" id="KW-1185">Reference proteome</keyword>
<dbReference type="AlphaFoldDB" id="A0AAD9NSF6"/>
<name>A0AAD9NSF6_RIDPI</name>
<organism evidence="4 5">
    <name type="scientific">Ridgeia piscesae</name>
    <name type="common">Tubeworm</name>
    <dbReference type="NCBI Taxonomy" id="27915"/>
    <lineage>
        <taxon>Eukaryota</taxon>
        <taxon>Metazoa</taxon>
        <taxon>Spiralia</taxon>
        <taxon>Lophotrochozoa</taxon>
        <taxon>Annelida</taxon>
        <taxon>Polychaeta</taxon>
        <taxon>Sedentaria</taxon>
        <taxon>Canalipalpata</taxon>
        <taxon>Sabellida</taxon>
        <taxon>Siboglinidae</taxon>
        <taxon>Ridgeia</taxon>
    </lineage>
</organism>
<dbReference type="GO" id="GO:0046856">
    <property type="term" value="P:phosphatidylinositol dephosphorylation"/>
    <property type="evidence" value="ECO:0007669"/>
    <property type="project" value="TreeGrafter"/>
</dbReference>
<feature type="domain" description="SAC" evidence="2">
    <location>
        <begin position="1"/>
        <end position="111"/>
    </location>
</feature>
<feature type="region of interest" description="Disordered" evidence="1">
    <location>
        <begin position="579"/>
        <end position="634"/>
    </location>
</feature>
<protein>
    <recommendedName>
        <fullName evidence="6">Phosphatidylinositide phosphatase SAC2</fullName>
    </recommendedName>
</protein>
<dbReference type="EMBL" id="JAODUO010000524">
    <property type="protein sequence ID" value="KAK2178916.1"/>
    <property type="molecule type" value="Genomic_DNA"/>
</dbReference>
<sequence>MMGEVVGRGMRFENVSILTDNIMDVIKDMRYCWVDPNGMICDQRGIFRVNCIDCLDRTNIVQSAIARIVLEIQCRKLGLLAPEELLPDACRLTFQQMWANNGDIISQQYAGTPALKGDYTRTGERKFSGLMKDGMNSANRYYINRVKDVYRQAAIDIMLGLDLQTEELNALALSGGVRPEPAEETEVEREQNLRTLIEESRRMLLGETEECLGAWGLIDCDPATGDPTQQDTDIILLLSQHAYYVANYDDDIDQVKSYQKIQLKDLEKVEIGPAPSLFKSKYMCIRIYYTSTEGTSHFHAFRTTNTRLFNNIIVHIHNDEEARESLKAIAETFVAAKKLTSQDLPFIECKLDRKRTRPHSGVINITQQAQAQVTTLQRGATGLPGRAATSSSLSQQAGPLTSRLGRTFASFNPVRHIRLGRMKPNVSQFIPAVWYSKDDAPTDGSTEQARILKGDKIVSLPNVVVSPGVKQINLKREYDLDDIIDGEESDDLDDDPYGWPSKVDTSVDFHLLSCGIIRTSPVTSVTSLMRDRISKMFSDRGIVHMETTRWRNGDQRYRSDTLYDAHTAVKVPPICSATFTLDTDTDDKDDSNRPVQDHTEHQGPAPNSNADVQSSIPGNTRRQSRSSSIDSSASQNEWVTSSVVTLSSDNVDAVSPLSRLRSKMSSLTGGASLGARARPENRQQSRQLVNFALQNRINSELRFREIRTKIILL</sequence>
<evidence type="ECO:0000313" key="5">
    <source>
        <dbReference type="Proteomes" id="UP001209878"/>
    </source>
</evidence>
<accession>A0AAD9NSF6</accession>
<dbReference type="Proteomes" id="UP001209878">
    <property type="component" value="Unassembled WGS sequence"/>
</dbReference>
<feature type="domain" description="HSac2" evidence="3">
    <location>
        <begin position="187"/>
        <end position="363"/>
    </location>
</feature>
<dbReference type="PANTHER" id="PTHR45662">
    <property type="entry name" value="PHOSPHATIDYLINOSITIDE PHOSPHATASE SAC1"/>
    <property type="match status" value="1"/>
</dbReference>
<dbReference type="PANTHER" id="PTHR45662:SF8">
    <property type="entry name" value="PHOSPHATIDYLINOSITIDE PHOSPHATASE SAC2"/>
    <property type="match status" value="1"/>
</dbReference>
<evidence type="ECO:0000259" key="3">
    <source>
        <dbReference type="PROSITE" id="PS51791"/>
    </source>
</evidence>
<dbReference type="Pfam" id="PF12456">
    <property type="entry name" value="hSac2"/>
    <property type="match status" value="1"/>
</dbReference>
<feature type="compositionally biased region" description="Polar residues" evidence="1">
    <location>
        <begin position="605"/>
        <end position="620"/>
    </location>
</feature>
<evidence type="ECO:0000259" key="2">
    <source>
        <dbReference type="PROSITE" id="PS50275"/>
    </source>
</evidence>
<dbReference type="InterPro" id="IPR002013">
    <property type="entry name" value="SAC_dom"/>
</dbReference>
<dbReference type="InterPro" id="IPR034753">
    <property type="entry name" value="hSac2"/>
</dbReference>
<evidence type="ECO:0000313" key="4">
    <source>
        <dbReference type="EMBL" id="KAK2178916.1"/>
    </source>
</evidence>
<comment type="caution">
    <text evidence="4">The sequence shown here is derived from an EMBL/GenBank/DDBJ whole genome shotgun (WGS) entry which is preliminary data.</text>
</comment>
<gene>
    <name evidence="4" type="ORF">NP493_526g00010</name>
</gene>
<dbReference type="GO" id="GO:0043812">
    <property type="term" value="F:phosphatidylinositol-4-phosphate phosphatase activity"/>
    <property type="evidence" value="ECO:0007669"/>
    <property type="project" value="TreeGrafter"/>
</dbReference>
<feature type="compositionally biased region" description="Basic and acidic residues" evidence="1">
    <location>
        <begin position="590"/>
        <end position="601"/>
    </location>
</feature>
<dbReference type="PROSITE" id="PS50275">
    <property type="entry name" value="SAC"/>
    <property type="match status" value="1"/>
</dbReference>
<dbReference type="GO" id="GO:0005769">
    <property type="term" value="C:early endosome"/>
    <property type="evidence" value="ECO:0007669"/>
    <property type="project" value="TreeGrafter"/>
</dbReference>